<accession>A0ABP7F4K8</accession>
<organism evidence="3 4">
    <name type="scientific">Leifsonella bigeumensis</name>
    <dbReference type="NCBI Taxonomy" id="433643"/>
    <lineage>
        <taxon>Bacteria</taxon>
        <taxon>Bacillati</taxon>
        <taxon>Actinomycetota</taxon>
        <taxon>Actinomycetes</taxon>
        <taxon>Micrococcales</taxon>
        <taxon>Microbacteriaceae</taxon>
        <taxon>Leifsonella</taxon>
    </lineage>
</organism>
<dbReference type="EMBL" id="BAABAE010000001">
    <property type="protein sequence ID" value="GAA3731291.1"/>
    <property type="molecule type" value="Genomic_DNA"/>
</dbReference>
<protein>
    <recommendedName>
        <fullName evidence="2">Alpha-L-rhamnosidase six-hairpin glycosidase domain-containing protein</fullName>
    </recommendedName>
</protein>
<feature type="region of interest" description="Disordered" evidence="1">
    <location>
        <begin position="808"/>
        <end position="827"/>
    </location>
</feature>
<feature type="region of interest" description="Disordered" evidence="1">
    <location>
        <begin position="210"/>
        <end position="236"/>
    </location>
</feature>
<dbReference type="InterPro" id="IPR012341">
    <property type="entry name" value="6hp_glycosidase-like_sf"/>
</dbReference>
<dbReference type="InterPro" id="IPR008928">
    <property type="entry name" value="6-hairpin_glycosidase_sf"/>
</dbReference>
<dbReference type="Gene3D" id="1.50.10.10">
    <property type="match status" value="1"/>
</dbReference>
<evidence type="ECO:0000313" key="4">
    <source>
        <dbReference type="Proteomes" id="UP001501004"/>
    </source>
</evidence>
<comment type="caution">
    <text evidence="3">The sequence shown here is derived from an EMBL/GenBank/DDBJ whole genome shotgun (WGS) entry which is preliminary data.</text>
</comment>
<dbReference type="Pfam" id="PF17389">
    <property type="entry name" value="Bac_rhamnosid6H"/>
    <property type="match status" value="1"/>
</dbReference>
<evidence type="ECO:0000313" key="3">
    <source>
        <dbReference type="EMBL" id="GAA3731291.1"/>
    </source>
</evidence>
<keyword evidence="4" id="KW-1185">Reference proteome</keyword>
<dbReference type="InterPro" id="IPR035396">
    <property type="entry name" value="Bac_rhamnosid6H"/>
</dbReference>
<evidence type="ECO:0000256" key="1">
    <source>
        <dbReference type="SAM" id="MobiDB-lite"/>
    </source>
</evidence>
<proteinExistence type="predicted"/>
<dbReference type="Proteomes" id="UP001501004">
    <property type="component" value="Unassembled WGS sequence"/>
</dbReference>
<dbReference type="PANTHER" id="PTHR34987">
    <property type="entry name" value="C, PUTATIVE (AFU_ORTHOLOGUE AFUA_3G02880)-RELATED"/>
    <property type="match status" value="1"/>
</dbReference>
<sequence>MKLDDARWQGEWIWSAGADHPKPTSRFGGLPATDIGDTKVLFRREFSLNDLAQTARVRVASNSRHILYVNGHEVLRGPIRSSARELFHDLVDISEYLVIGVNCIAVLVRYYGFPTSWWEPTPMTGPGAAGGLVLEAQFDTGHSETVTLLTGPSWRAQIAKAWTPHRPTDEISAQIPEVIDAARFDPAWTMPGFDDSSWEPAVPDATVQFGRPPSTRPPSEPFGTPLGNPLPRPEPRRREPCAVWHVPLAGSAADSPTVLREMLVQLAGTELPDADQKTPLPAEIPSHTGWVLDLGGIVSGILSFRLTADPGVRLAVSLVEVLESFALDSANYIEYTARGDADGYDSLEFMGGRYAIVTTIGAGTLRLDEFAVVEHLRPRPTGPSFSCDDEALNRLHAVALRTVDLCSRDAYLDCPTREQRAWVADSVIHQSVDLTNNTNWSLAIRNVQLLGRARGDGLLPMVAAADFSDPGLVTIPDASLHWTRTVHNLYRYTGDEALIAGLMPTFESVLRWFLPFQGDDGLLRDVTGWVLIEWAPTEVEGAVAALNGLWGRALLDFAEIAEWLGDQSRARWARTVHTRLREGFERFWDAERGIYTDSLQNGARSRRLSEHANAAAVVGGLVPDSRRARLAEVLLDRARVVDPTMLIADYTPSMFFRQTLELRYKPNWDVEHDLVAAQPFFRYVVHDALALLGRADALPALLHDWDRMLAIGPSALREVWRGQSYAHAWSATPARDLVRYVAGISPAEPGFATVRIEPRLGPLRKLEVTAPTPHGPVHVEVEDGLLTMESPRPVYLVGLGGAVDEHPAGRTSVAWPNGDAPEGGTPR</sequence>
<dbReference type="RefSeq" id="WP_344753315.1">
    <property type="nucleotide sequence ID" value="NZ_BAABAE010000001.1"/>
</dbReference>
<dbReference type="PANTHER" id="PTHR34987:SF4">
    <property type="entry name" value="ALPHA-L-RHAMNOSIDASE C-TERMINAL DOMAIN-CONTAINING PROTEIN"/>
    <property type="match status" value="1"/>
</dbReference>
<dbReference type="InterPro" id="IPR008979">
    <property type="entry name" value="Galactose-bd-like_sf"/>
</dbReference>
<dbReference type="SUPFAM" id="SSF48208">
    <property type="entry name" value="Six-hairpin glycosidases"/>
    <property type="match status" value="1"/>
</dbReference>
<dbReference type="SUPFAM" id="SSF49785">
    <property type="entry name" value="Galactose-binding domain-like"/>
    <property type="match status" value="1"/>
</dbReference>
<evidence type="ECO:0000259" key="2">
    <source>
        <dbReference type="Pfam" id="PF17389"/>
    </source>
</evidence>
<name>A0ABP7F4K8_9MICO</name>
<feature type="domain" description="Alpha-L-rhamnosidase six-hairpin glycosidase" evidence="2">
    <location>
        <begin position="384"/>
        <end position="633"/>
    </location>
</feature>
<gene>
    <name evidence="3" type="ORF">GCM10022239_04870</name>
</gene>
<reference evidence="4" key="1">
    <citation type="journal article" date="2019" name="Int. J. Syst. Evol. Microbiol.">
        <title>The Global Catalogue of Microorganisms (GCM) 10K type strain sequencing project: providing services to taxonomists for standard genome sequencing and annotation.</title>
        <authorList>
            <consortium name="The Broad Institute Genomics Platform"/>
            <consortium name="The Broad Institute Genome Sequencing Center for Infectious Disease"/>
            <person name="Wu L."/>
            <person name="Ma J."/>
        </authorList>
    </citation>
    <scope>NUCLEOTIDE SEQUENCE [LARGE SCALE GENOMIC DNA]</scope>
    <source>
        <strain evidence="4">JCM 16949</strain>
    </source>
</reference>
<dbReference type="Gene3D" id="2.60.120.260">
    <property type="entry name" value="Galactose-binding domain-like"/>
    <property type="match status" value="2"/>
</dbReference>
<dbReference type="Gene3D" id="2.60.420.10">
    <property type="entry name" value="Maltose phosphorylase, domain 3"/>
    <property type="match status" value="1"/>
</dbReference>